<accession>A0A371G8K0</accession>
<dbReference type="EMBL" id="QJKJ01006382">
    <property type="protein sequence ID" value="RDX86892.1"/>
    <property type="molecule type" value="Genomic_DNA"/>
</dbReference>
<keyword evidence="3" id="KW-1185">Reference proteome</keyword>
<feature type="non-terminal residue" evidence="2">
    <location>
        <position position="1"/>
    </location>
</feature>
<protein>
    <submittedName>
        <fullName evidence="2">Uncharacterized protein</fullName>
    </submittedName>
</protein>
<feature type="region of interest" description="Disordered" evidence="1">
    <location>
        <begin position="62"/>
        <end position="106"/>
    </location>
</feature>
<reference evidence="2" key="1">
    <citation type="submission" date="2018-05" db="EMBL/GenBank/DDBJ databases">
        <title>Draft genome of Mucuna pruriens seed.</title>
        <authorList>
            <person name="Nnadi N.E."/>
            <person name="Vos R."/>
            <person name="Hasami M.H."/>
            <person name="Devisetty U.K."/>
            <person name="Aguiy J.C."/>
        </authorList>
    </citation>
    <scope>NUCLEOTIDE SEQUENCE [LARGE SCALE GENOMIC DNA]</scope>
    <source>
        <strain evidence="2">JCA_2017</strain>
    </source>
</reference>
<evidence type="ECO:0000313" key="3">
    <source>
        <dbReference type="Proteomes" id="UP000257109"/>
    </source>
</evidence>
<evidence type="ECO:0000256" key="1">
    <source>
        <dbReference type="SAM" id="MobiDB-lite"/>
    </source>
</evidence>
<dbReference type="Proteomes" id="UP000257109">
    <property type="component" value="Unassembled WGS sequence"/>
</dbReference>
<sequence>MTTESGFVQPTIPKFDGHYDHWCMIIPFVSRDVIFEENKSWDWDKIHGEAILVDINWDDNKKESERHCDEAENSTNDDSGEMDLSEECSSNSSENENLSSEHHLDKRTQQLPTWLQDYVSREGLLEEEETTNLVMFAKNDPISFETAQRNAK</sequence>
<comment type="caution">
    <text evidence="2">The sequence shown here is derived from an EMBL/GenBank/DDBJ whole genome shotgun (WGS) entry which is preliminary data.</text>
</comment>
<dbReference type="AlphaFoldDB" id="A0A371G8K0"/>
<evidence type="ECO:0000313" key="2">
    <source>
        <dbReference type="EMBL" id="RDX86892.1"/>
    </source>
</evidence>
<proteinExistence type="predicted"/>
<feature type="compositionally biased region" description="Low complexity" evidence="1">
    <location>
        <begin position="87"/>
        <end position="98"/>
    </location>
</feature>
<organism evidence="2 3">
    <name type="scientific">Mucuna pruriens</name>
    <name type="common">Velvet bean</name>
    <name type="synonym">Dolichos pruriens</name>
    <dbReference type="NCBI Taxonomy" id="157652"/>
    <lineage>
        <taxon>Eukaryota</taxon>
        <taxon>Viridiplantae</taxon>
        <taxon>Streptophyta</taxon>
        <taxon>Embryophyta</taxon>
        <taxon>Tracheophyta</taxon>
        <taxon>Spermatophyta</taxon>
        <taxon>Magnoliopsida</taxon>
        <taxon>eudicotyledons</taxon>
        <taxon>Gunneridae</taxon>
        <taxon>Pentapetalae</taxon>
        <taxon>rosids</taxon>
        <taxon>fabids</taxon>
        <taxon>Fabales</taxon>
        <taxon>Fabaceae</taxon>
        <taxon>Papilionoideae</taxon>
        <taxon>50 kb inversion clade</taxon>
        <taxon>NPAAA clade</taxon>
        <taxon>indigoferoid/millettioid clade</taxon>
        <taxon>Phaseoleae</taxon>
        <taxon>Mucuna</taxon>
    </lineage>
</organism>
<name>A0A371G8K0_MUCPR</name>
<gene>
    <name evidence="2" type="ORF">CR513_31709</name>
</gene>